<accession>K0TCA6</accession>
<name>K0TCA6_THAOC</name>
<keyword evidence="2" id="KW-1185">Reference proteome</keyword>
<feature type="non-terminal residue" evidence="1">
    <location>
        <position position="1"/>
    </location>
</feature>
<comment type="caution">
    <text evidence="1">The sequence shown here is derived from an EMBL/GenBank/DDBJ whole genome shotgun (WGS) entry which is preliminary data.</text>
</comment>
<gene>
    <name evidence="1" type="ORF">THAOC_01886</name>
</gene>
<organism evidence="1 2">
    <name type="scientific">Thalassiosira oceanica</name>
    <name type="common">Marine diatom</name>
    <dbReference type="NCBI Taxonomy" id="159749"/>
    <lineage>
        <taxon>Eukaryota</taxon>
        <taxon>Sar</taxon>
        <taxon>Stramenopiles</taxon>
        <taxon>Ochrophyta</taxon>
        <taxon>Bacillariophyta</taxon>
        <taxon>Coscinodiscophyceae</taxon>
        <taxon>Thalassiosirophycidae</taxon>
        <taxon>Thalassiosirales</taxon>
        <taxon>Thalassiosiraceae</taxon>
        <taxon>Thalassiosira</taxon>
    </lineage>
</organism>
<evidence type="ECO:0000313" key="2">
    <source>
        <dbReference type="Proteomes" id="UP000266841"/>
    </source>
</evidence>
<proteinExistence type="predicted"/>
<evidence type="ECO:0008006" key="3">
    <source>
        <dbReference type="Google" id="ProtNLM"/>
    </source>
</evidence>
<dbReference type="Proteomes" id="UP000266841">
    <property type="component" value="Unassembled WGS sequence"/>
</dbReference>
<dbReference type="AlphaFoldDB" id="K0TCA6"/>
<dbReference type="OrthoDB" id="48489at2759"/>
<sequence length="148" mass="15212">LVEGALVEESWSCGLVEGALEGLCDGLAEGALEGLCEGFRVGLVEGALEGLWGSKIGPGGGGMGSILFDGDSLGPLLGLVEGIDDGLCDGRRLGLGVEGTGGYREERCQPTKGLQEAKICERTYRWALNRATLAHAISAPGIAPYAVH</sequence>
<reference evidence="1 2" key="1">
    <citation type="journal article" date="2012" name="Genome Biol.">
        <title>Genome and low-iron response of an oceanic diatom adapted to chronic iron limitation.</title>
        <authorList>
            <person name="Lommer M."/>
            <person name="Specht M."/>
            <person name="Roy A.S."/>
            <person name="Kraemer L."/>
            <person name="Andreson R."/>
            <person name="Gutowska M.A."/>
            <person name="Wolf J."/>
            <person name="Bergner S.V."/>
            <person name="Schilhabel M.B."/>
            <person name="Klostermeier U.C."/>
            <person name="Beiko R.G."/>
            <person name="Rosenstiel P."/>
            <person name="Hippler M."/>
            <person name="Laroche J."/>
        </authorList>
    </citation>
    <scope>NUCLEOTIDE SEQUENCE [LARGE SCALE GENOMIC DNA]</scope>
    <source>
        <strain evidence="1 2">CCMP1005</strain>
    </source>
</reference>
<dbReference type="EMBL" id="AGNL01002268">
    <property type="protein sequence ID" value="EJK76353.1"/>
    <property type="molecule type" value="Genomic_DNA"/>
</dbReference>
<evidence type="ECO:0000313" key="1">
    <source>
        <dbReference type="EMBL" id="EJK76353.1"/>
    </source>
</evidence>
<protein>
    <recommendedName>
        <fullName evidence="3">Essential protein Yae1 N-terminal domain-containing protein</fullName>
    </recommendedName>
</protein>